<evidence type="ECO:0000256" key="4">
    <source>
        <dbReference type="RuleBase" id="RU362057"/>
    </source>
</evidence>
<sequence length="483" mass="54360">MTENSYSTPELVFIPCPGRGHLMAAIEMAKQLINKDDRLSITLLIIKPVFENINTHSNNSRIHFIHLPKVESLISSIFSITDHPISFHTQYIDNHKDHVRNTVAKITTSSNTTLAGFVVDVFCTSMIDVGNEFKVPTYVFFTSGASFLGLLFHLQSLRDDQNQDITELYEESGVEITVQSYKNPVPSKLLPSIMFEKNGGSNTFFNHARRLRETKGIMINTFLELESMAIKFLSNEETIPPVYPIGPILHLNNTDDGCEYEGITKWLDEQPNSSVVFLCFGSKGCFDENQVKEIAIALERSGHRFLWSLRKPPTKHKFEPPGEYEHPEEILPEGFFQRTWGIGKVIGWAPQVAVLSHPAVGGFVSHCGWNSTLESVWCGVPMAAWPIYAEQQMNAFELVKDIGVAVEIKMDYKKSRDVIVTAEEIENGIRRLMEPESDVKGKIEAMNVKSRTALVEGGSSFDSMGRFIDNVIDSTPFRSMKKS</sequence>
<evidence type="ECO:0000313" key="5">
    <source>
        <dbReference type="EMBL" id="KAK4484341.1"/>
    </source>
</evidence>
<protein>
    <recommendedName>
        <fullName evidence="4">Glycosyltransferase</fullName>
        <ecNumber evidence="4">2.4.1.-</ecNumber>
    </recommendedName>
</protein>
<proteinExistence type="inferred from homology"/>
<organism evidence="5 6">
    <name type="scientific">Penstemon davidsonii</name>
    <dbReference type="NCBI Taxonomy" id="160366"/>
    <lineage>
        <taxon>Eukaryota</taxon>
        <taxon>Viridiplantae</taxon>
        <taxon>Streptophyta</taxon>
        <taxon>Embryophyta</taxon>
        <taxon>Tracheophyta</taxon>
        <taxon>Spermatophyta</taxon>
        <taxon>Magnoliopsida</taxon>
        <taxon>eudicotyledons</taxon>
        <taxon>Gunneridae</taxon>
        <taxon>Pentapetalae</taxon>
        <taxon>asterids</taxon>
        <taxon>lamiids</taxon>
        <taxon>Lamiales</taxon>
        <taxon>Plantaginaceae</taxon>
        <taxon>Cheloneae</taxon>
        <taxon>Penstemon</taxon>
    </lineage>
</organism>
<dbReference type="PROSITE" id="PS00375">
    <property type="entry name" value="UDPGT"/>
    <property type="match status" value="1"/>
</dbReference>
<keyword evidence="2 3" id="KW-0808">Transferase</keyword>
<comment type="caution">
    <text evidence="5">The sequence shown here is derived from an EMBL/GenBank/DDBJ whole genome shotgun (WGS) entry which is preliminary data.</text>
</comment>
<name>A0ABR0D611_9LAMI</name>
<dbReference type="EMBL" id="JAYDYQ010002533">
    <property type="protein sequence ID" value="KAK4484341.1"/>
    <property type="molecule type" value="Genomic_DNA"/>
</dbReference>
<dbReference type="InterPro" id="IPR035595">
    <property type="entry name" value="UDP_glycos_trans_CS"/>
</dbReference>
<evidence type="ECO:0000256" key="2">
    <source>
        <dbReference type="ARBA" id="ARBA00022679"/>
    </source>
</evidence>
<dbReference type="Proteomes" id="UP001291926">
    <property type="component" value="Unassembled WGS sequence"/>
</dbReference>
<dbReference type="Gene3D" id="3.40.50.2000">
    <property type="entry name" value="Glycogen Phosphorylase B"/>
    <property type="match status" value="2"/>
</dbReference>
<keyword evidence="6" id="KW-1185">Reference proteome</keyword>
<dbReference type="InterPro" id="IPR002213">
    <property type="entry name" value="UDP_glucos_trans"/>
</dbReference>
<evidence type="ECO:0000313" key="6">
    <source>
        <dbReference type="Proteomes" id="UP001291926"/>
    </source>
</evidence>
<evidence type="ECO:0000256" key="3">
    <source>
        <dbReference type="RuleBase" id="RU003718"/>
    </source>
</evidence>
<keyword evidence="3" id="KW-0328">Glycosyltransferase</keyword>
<comment type="similarity">
    <text evidence="1 3">Belongs to the UDP-glycosyltransferase family.</text>
</comment>
<dbReference type="PANTHER" id="PTHR48048">
    <property type="entry name" value="GLYCOSYLTRANSFERASE"/>
    <property type="match status" value="1"/>
</dbReference>
<dbReference type="Pfam" id="PF00201">
    <property type="entry name" value="UDPGT"/>
    <property type="match status" value="1"/>
</dbReference>
<dbReference type="SUPFAM" id="SSF53756">
    <property type="entry name" value="UDP-Glycosyltransferase/glycogen phosphorylase"/>
    <property type="match status" value="1"/>
</dbReference>
<dbReference type="EC" id="2.4.1.-" evidence="4"/>
<dbReference type="CDD" id="cd03784">
    <property type="entry name" value="GT1_Gtf-like"/>
    <property type="match status" value="1"/>
</dbReference>
<gene>
    <name evidence="5" type="ORF">RD792_006918</name>
</gene>
<dbReference type="PANTHER" id="PTHR48048:SF45">
    <property type="entry name" value="GLYCOSYLTRANSFERASE"/>
    <property type="match status" value="1"/>
</dbReference>
<reference evidence="5 6" key="1">
    <citation type="journal article" date="2023" name="bioRxiv">
        <title>Genome report: Whole genome sequence and annotation of Penstemon davidsonii.</title>
        <authorList>
            <person name="Ostevik K.L."/>
            <person name="Alabady M."/>
            <person name="Zhang M."/>
            <person name="Rausher M.D."/>
        </authorList>
    </citation>
    <scope>NUCLEOTIDE SEQUENCE [LARGE SCALE GENOMIC DNA]</scope>
    <source>
        <strain evidence="5">DNT005</strain>
        <tissue evidence="5">Whole leaf</tissue>
    </source>
</reference>
<evidence type="ECO:0000256" key="1">
    <source>
        <dbReference type="ARBA" id="ARBA00009995"/>
    </source>
</evidence>
<accession>A0ABR0D611</accession>
<dbReference type="InterPro" id="IPR050481">
    <property type="entry name" value="UDP-glycosyltransf_plant"/>
</dbReference>